<proteinExistence type="predicted"/>
<protein>
    <submittedName>
        <fullName evidence="1">Uncharacterized protein</fullName>
    </submittedName>
</protein>
<organism evidence="1 2">
    <name type="scientific">Lecanicillium saksenae</name>
    <dbReference type="NCBI Taxonomy" id="468837"/>
    <lineage>
        <taxon>Eukaryota</taxon>
        <taxon>Fungi</taxon>
        <taxon>Dikarya</taxon>
        <taxon>Ascomycota</taxon>
        <taxon>Pezizomycotina</taxon>
        <taxon>Sordariomycetes</taxon>
        <taxon>Hypocreomycetidae</taxon>
        <taxon>Hypocreales</taxon>
        <taxon>Cordycipitaceae</taxon>
        <taxon>Lecanicillium</taxon>
    </lineage>
</organism>
<evidence type="ECO:0000313" key="1">
    <source>
        <dbReference type="EMBL" id="KAJ3492815.1"/>
    </source>
</evidence>
<dbReference type="Proteomes" id="UP001148737">
    <property type="component" value="Unassembled WGS sequence"/>
</dbReference>
<comment type="caution">
    <text evidence="1">The sequence shown here is derived from an EMBL/GenBank/DDBJ whole genome shotgun (WGS) entry which is preliminary data.</text>
</comment>
<accession>A0ACC1QTB0</accession>
<sequence length="169" mass="19122">MHGLGSVLLLGTLAAQKVLGLPGASAPLHQRRSVDGFGNKNSKLASQLMLLVQKLEANAKFVEEKRAKVDFAPKDRTQVDNFLRDFDAAKTPLGAYIVGQRKSRTEKAKLLEEARKEDDKKRREEEKAALEDDMMDSDEDMDDDDEDEDDDEDMEDEFDVEDDEEEDDE</sequence>
<reference evidence="1" key="1">
    <citation type="submission" date="2022-07" db="EMBL/GenBank/DDBJ databases">
        <title>Genome Sequence of Lecanicillium saksenae.</title>
        <authorList>
            <person name="Buettner E."/>
        </authorList>
    </citation>
    <scope>NUCLEOTIDE SEQUENCE</scope>
    <source>
        <strain evidence="1">VT-O1</strain>
    </source>
</reference>
<name>A0ACC1QTB0_9HYPO</name>
<dbReference type="EMBL" id="JANAKD010000556">
    <property type="protein sequence ID" value="KAJ3492815.1"/>
    <property type="molecule type" value="Genomic_DNA"/>
</dbReference>
<gene>
    <name evidence="1" type="ORF">NLG97_g5128</name>
</gene>
<evidence type="ECO:0000313" key="2">
    <source>
        <dbReference type="Proteomes" id="UP001148737"/>
    </source>
</evidence>
<keyword evidence="2" id="KW-1185">Reference proteome</keyword>